<dbReference type="EMBL" id="JBHUKY010000023">
    <property type="protein sequence ID" value="MFD2410853.1"/>
    <property type="molecule type" value="Genomic_DNA"/>
</dbReference>
<dbReference type="PANTHER" id="PTHR43630:SF2">
    <property type="entry name" value="GLYCOSYLTRANSFERASE"/>
    <property type="match status" value="1"/>
</dbReference>
<dbReference type="PANTHER" id="PTHR43630">
    <property type="entry name" value="POLY-BETA-1,6-N-ACETYL-D-GLUCOSAMINE SYNTHASE"/>
    <property type="match status" value="1"/>
</dbReference>
<organism evidence="2 3">
    <name type="scientific">Paenibacillus rhizoplanae</name>
    <dbReference type="NCBI Taxonomy" id="1917181"/>
    <lineage>
        <taxon>Bacteria</taxon>
        <taxon>Bacillati</taxon>
        <taxon>Bacillota</taxon>
        <taxon>Bacilli</taxon>
        <taxon>Bacillales</taxon>
        <taxon>Paenibacillaceae</taxon>
        <taxon>Paenibacillus</taxon>
    </lineage>
</organism>
<dbReference type="RefSeq" id="WP_209984977.1">
    <property type="nucleotide sequence ID" value="NZ_JBHSVQ010000001.1"/>
</dbReference>
<dbReference type="SUPFAM" id="SSF53448">
    <property type="entry name" value="Nucleotide-diphospho-sugar transferases"/>
    <property type="match status" value="1"/>
</dbReference>
<comment type="caution">
    <text evidence="2">The sequence shown here is derived from an EMBL/GenBank/DDBJ whole genome shotgun (WGS) entry which is preliminary data.</text>
</comment>
<reference evidence="3" key="1">
    <citation type="journal article" date="2019" name="Int. J. Syst. Evol. Microbiol.">
        <title>The Global Catalogue of Microorganisms (GCM) 10K type strain sequencing project: providing services to taxonomists for standard genome sequencing and annotation.</title>
        <authorList>
            <consortium name="The Broad Institute Genomics Platform"/>
            <consortium name="The Broad Institute Genome Sequencing Center for Infectious Disease"/>
            <person name="Wu L."/>
            <person name="Ma J."/>
        </authorList>
    </citation>
    <scope>NUCLEOTIDE SEQUENCE [LARGE SCALE GENOMIC DNA]</scope>
    <source>
        <strain evidence="3">CCM 8725</strain>
    </source>
</reference>
<protein>
    <submittedName>
        <fullName evidence="2">Glycosyltransferase family 2 protein</fullName>
        <ecNumber evidence="2">2.4.-.-</ecNumber>
    </submittedName>
</protein>
<dbReference type="InterPro" id="IPR001173">
    <property type="entry name" value="Glyco_trans_2-like"/>
</dbReference>
<proteinExistence type="predicted"/>
<dbReference type="SUPFAM" id="SSF48452">
    <property type="entry name" value="TPR-like"/>
    <property type="match status" value="1"/>
</dbReference>
<dbReference type="CDD" id="cd02511">
    <property type="entry name" value="Beta4Glucosyltransferase"/>
    <property type="match status" value="1"/>
</dbReference>
<dbReference type="EC" id="2.4.-.-" evidence="2"/>
<accession>A0ABW5F705</accession>
<gene>
    <name evidence="2" type="ORF">ACFSX3_13275</name>
</gene>
<evidence type="ECO:0000259" key="1">
    <source>
        <dbReference type="Pfam" id="PF00535"/>
    </source>
</evidence>
<sequence length="376" mass="43133">MEAEQQGLFSLCMIVRNEEAVLGRCLDSVRELMDEIIIVDTGSTDRTMTVAGWYTGKVFTYPWDEDFAAARNYSFEQATMPYVIWMDADELLAAPEAEKLAWLKQQLAQEQQGVDVIRMGTRLSPPPAQGDSALVPVHSEIRPRVVRRGHFCWQGRVHEELDIGAGTAMNTDIYIDHRPSAIHTERNLQILKRWITEEGKAEGKLLFHYANECFNARDYQAAEASYEQLLREPSGFRGEQITACLRLSECYRQKCEAELRLNSLLRSFGYGLPQPDVCCGIAGFFEERREWDNAIFWYLQAINRQTAGLGERPVSQAYYTWLPHVLVSRCFAAAREWQQAWQHNEQALAYLPGNQVLLGTRRQLQQVLEEGRSRSE</sequence>
<keyword evidence="2" id="KW-0328">Glycosyltransferase</keyword>
<keyword evidence="3" id="KW-1185">Reference proteome</keyword>
<dbReference type="Gene3D" id="3.90.550.10">
    <property type="entry name" value="Spore Coat Polysaccharide Biosynthesis Protein SpsA, Chain A"/>
    <property type="match status" value="1"/>
</dbReference>
<evidence type="ECO:0000313" key="3">
    <source>
        <dbReference type="Proteomes" id="UP001597448"/>
    </source>
</evidence>
<keyword evidence="2" id="KW-0808">Transferase</keyword>
<dbReference type="InterPro" id="IPR011990">
    <property type="entry name" value="TPR-like_helical_dom_sf"/>
</dbReference>
<dbReference type="GO" id="GO:0016757">
    <property type="term" value="F:glycosyltransferase activity"/>
    <property type="evidence" value="ECO:0007669"/>
    <property type="project" value="UniProtKB-KW"/>
</dbReference>
<feature type="domain" description="Glycosyltransferase 2-like" evidence="1">
    <location>
        <begin position="10"/>
        <end position="101"/>
    </location>
</feature>
<dbReference type="Pfam" id="PF00535">
    <property type="entry name" value="Glycos_transf_2"/>
    <property type="match status" value="1"/>
</dbReference>
<dbReference type="InterPro" id="IPR029044">
    <property type="entry name" value="Nucleotide-diphossugar_trans"/>
</dbReference>
<name>A0ABW5F705_9BACL</name>
<evidence type="ECO:0000313" key="2">
    <source>
        <dbReference type="EMBL" id="MFD2410853.1"/>
    </source>
</evidence>
<dbReference type="Proteomes" id="UP001597448">
    <property type="component" value="Unassembled WGS sequence"/>
</dbReference>
<dbReference type="Gene3D" id="1.25.40.10">
    <property type="entry name" value="Tetratricopeptide repeat domain"/>
    <property type="match status" value="1"/>
</dbReference>